<dbReference type="SMART" id="SM01127">
    <property type="entry name" value="DDHD"/>
    <property type="match status" value="1"/>
</dbReference>
<organism evidence="8 9">
    <name type="scientific">Ancylostoma ceylanicum</name>
    <dbReference type="NCBI Taxonomy" id="53326"/>
    <lineage>
        <taxon>Eukaryota</taxon>
        <taxon>Metazoa</taxon>
        <taxon>Ecdysozoa</taxon>
        <taxon>Nematoda</taxon>
        <taxon>Chromadorea</taxon>
        <taxon>Rhabditida</taxon>
        <taxon>Rhabditina</taxon>
        <taxon>Rhabditomorpha</taxon>
        <taxon>Strongyloidea</taxon>
        <taxon>Ancylostomatidae</taxon>
        <taxon>Ancylostomatinae</taxon>
        <taxon>Ancylostoma</taxon>
    </lineage>
</organism>
<dbReference type="Pfam" id="PF24695">
    <property type="entry name" value="PITM1-3"/>
    <property type="match status" value="1"/>
</dbReference>
<evidence type="ECO:0000256" key="2">
    <source>
        <dbReference type="ARBA" id="ARBA00010316"/>
    </source>
</evidence>
<dbReference type="GO" id="GO:0008526">
    <property type="term" value="F:phosphatidylinositol transfer activity"/>
    <property type="evidence" value="ECO:0007669"/>
    <property type="project" value="TreeGrafter"/>
</dbReference>
<dbReference type="GO" id="GO:0012505">
    <property type="term" value="C:endomembrane system"/>
    <property type="evidence" value="ECO:0007669"/>
    <property type="project" value="UniProtKB-SubCell"/>
</dbReference>
<keyword evidence="9" id="KW-1185">Reference proteome</keyword>
<dbReference type="GO" id="GO:0046872">
    <property type="term" value="F:metal ion binding"/>
    <property type="evidence" value="ECO:0007669"/>
    <property type="project" value="InterPro"/>
</dbReference>
<dbReference type="InterPro" id="IPR055261">
    <property type="entry name" value="PI_transfer_N"/>
</dbReference>
<dbReference type="PANTHER" id="PTHR10658">
    <property type="entry name" value="PHOSPHATIDYLINOSITOL TRANSFER PROTEIN"/>
    <property type="match status" value="1"/>
</dbReference>
<dbReference type="Proteomes" id="UP000054495">
    <property type="component" value="Unassembled WGS sequence"/>
</dbReference>
<evidence type="ECO:0000259" key="7">
    <source>
        <dbReference type="PROSITE" id="PS51043"/>
    </source>
</evidence>
<feature type="compositionally biased region" description="Polar residues" evidence="6">
    <location>
        <begin position="753"/>
        <end position="766"/>
    </location>
</feature>
<dbReference type="Pfam" id="PF02121">
    <property type="entry name" value="IP_trans"/>
    <property type="match status" value="1"/>
</dbReference>
<dbReference type="SUPFAM" id="SSF55961">
    <property type="entry name" value="Bet v1-like"/>
    <property type="match status" value="1"/>
</dbReference>
<evidence type="ECO:0000313" key="9">
    <source>
        <dbReference type="Proteomes" id="UP000054495"/>
    </source>
</evidence>
<dbReference type="Pfam" id="PF02862">
    <property type="entry name" value="DDHD"/>
    <property type="match status" value="1"/>
</dbReference>
<dbReference type="GO" id="GO:0031210">
    <property type="term" value="F:phosphatidylcholine binding"/>
    <property type="evidence" value="ECO:0007669"/>
    <property type="project" value="TreeGrafter"/>
</dbReference>
<evidence type="ECO:0000313" key="8">
    <source>
        <dbReference type="EMBL" id="EPB69742.1"/>
    </source>
</evidence>
<feature type="domain" description="DDHD" evidence="7">
    <location>
        <begin position="307"/>
        <end position="446"/>
    </location>
</feature>
<dbReference type="FunFam" id="3.40.50.1000:FF:000173">
    <property type="entry name" value="Membrane-associated phosphatidylinositol transfer protein 2"/>
    <property type="match status" value="1"/>
</dbReference>
<dbReference type="InterPro" id="IPR031315">
    <property type="entry name" value="LNS2/PITP"/>
</dbReference>
<evidence type="ECO:0000256" key="5">
    <source>
        <dbReference type="ARBA" id="ARBA00022837"/>
    </source>
</evidence>
<dbReference type="PROSITE" id="PS51043">
    <property type="entry name" value="DDHD"/>
    <property type="match status" value="1"/>
</dbReference>
<name>A0A0D6LQ00_9BILA</name>
<dbReference type="InterPro" id="IPR023393">
    <property type="entry name" value="START-like_dom_sf"/>
</dbReference>
<evidence type="ECO:0000256" key="6">
    <source>
        <dbReference type="SAM" id="MobiDB-lite"/>
    </source>
</evidence>
<dbReference type="SUPFAM" id="SSF56784">
    <property type="entry name" value="HAD-like"/>
    <property type="match status" value="1"/>
</dbReference>
<dbReference type="PANTHER" id="PTHR10658:SF81">
    <property type="entry name" value="PROTEIN RETINAL DEGENERATION B"/>
    <property type="match status" value="1"/>
</dbReference>
<dbReference type="InterPro" id="IPR001666">
    <property type="entry name" value="PI_transfer"/>
</dbReference>
<dbReference type="GO" id="GO:0008525">
    <property type="term" value="F:phosphatidylcholine transporter activity"/>
    <property type="evidence" value="ECO:0007669"/>
    <property type="project" value="TreeGrafter"/>
</dbReference>
<dbReference type="Pfam" id="PF24694">
    <property type="entry name" value="LNS2_PITM1-3"/>
    <property type="match status" value="1"/>
</dbReference>
<dbReference type="EMBL" id="KE125258">
    <property type="protein sequence ID" value="EPB69742.1"/>
    <property type="molecule type" value="Genomic_DNA"/>
</dbReference>
<sequence length="777" mass="87661">MAMYSTPMMDRFSLEVETIYYNDSGTQNNVFNLSSEELKHRIVDVMDFVKDPIPSHDYCPEEDPKLYRSQKTGRGPLTEDWVQEFVKAGKPVMCAYKMCRVEFRYWGMQNILEIFSQTRAERWIHDLALRNTMLRAHRQAWAWQDEWVGLNMTDIRRPDNPADTKATDTTTFRSTIDQLVQRHYPQLRGRVHVVMVSCGSELDPVVNKLSSISSSFAALLPSLSLIMSSAQTLYHDAIEGTIRRANETYSEFIESQPQFSGEIFVVGDTLGGLLLYEAMTKYEVPTRHGSLIPKIPLEGIDEVQSRLLFQPSTAFLLGCPLGLVLMQKKLAGYEIEPLESCQLFNLYYSLDPCGSRLEPVLNQHLSLLQPANIPRYQRYPLGDGRPLHYDSSVDLTHLWGSKRMDHVLYCPTAMVALPSSALPNILHASYWESMDTAAFVLRQFVRSEETVPPTLSASLNHLPLRIELPPLQWKRRRTRFKVANLSPNHRANDVLVVAGSELNVTAKFCYGPMDLAALTREQVSVFVCPQRGDWYEVGVFETDSHGRLTVSLGTSLPCGIHSVKMVVHGDRSYLDSFVAVVPSTTRCVVFSVDGSLTASVSVTGRDPRVRPGAVDTVRYWHELGHVILYLTARPDMQQRVVSAWLAQHCFPHGLLLFNPSFSTDPLKQKSLHLKHIIDMGIRIHAAYGSSKDVAVYCGAGVEQNRIVSVAGSRRRACMFIESYSHHLEELNNGKSPLSQPVEMSEQINTLGLPSSHRNVQRTSSFTPRGGKLENDLR</sequence>
<feature type="region of interest" description="Disordered" evidence="6">
    <location>
        <begin position="753"/>
        <end position="777"/>
    </location>
</feature>
<evidence type="ECO:0000256" key="3">
    <source>
        <dbReference type="ARBA" id="ARBA00022481"/>
    </source>
</evidence>
<evidence type="ECO:0000256" key="1">
    <source>
        <dbReference type="ARBA" id="ARBA00004184"/>
    </source>
</evidence>
<dbReference type="GO" id="GO:0035091">
    <property type="term" value="F:phosphatidylinositol binding"/>
    <property type="evidence" value="ECO:0007669"/>
    <property type="project" value="TreeGrafter"/>
</dbReference>
<gene>
    <name evidence="8" type="ORF">ANCCEY_11176</name>
</gene>
<dbReference type="InterPro" id="IPR023214">
    <property type="entry name" value="HAD_sf"/>
</dbReference>
<keyword evidence="5" id="KW-0106">Calcium</keyword>
<reference evidence="8 9" key="1">
    <citation type="submission" date="2013-05" db="EMBL/GenBank/DDBJ databases">
        <title>Draft genome of the parasitic nematode Anyclostoma ceylanicum.</title>
        <authorList>
            <person name="Mitreva M."/>
        </authorList>
    </citation>
    <scope>NUCLEOTIDE SEQUENCE [LARGE SCALE GENOMIC DNA]</scope>
</reference>
<keyword evidence="4" id="KW-0597">Phosphoprotein</keyword>
<dbReference type="PRINTS" id="PR00391">
    <property type="entry name" value="PITRANSFER"/>
</dbReference>
<dbReference type="AlphaFoldDB" id="A0A0D6LQ00"/>
<comment type="similarity">
    <text evidence="2">Belongs to the PtdIns transfer protein family. PI transfer class IIA subfamily.</text>
</comment>
<comment type="subcellular location">
    <subcellularLocation>
        <location evidence="1">Endomembrane system</location>
        <topology evidence="1">Peripheral membrane protein</topology>
    </subcellularLocation>
</comment>
<proteinExistence type="inferred from homology"/>
<evidence type="ECO:0000256" key="4">
    <source>
        <dbReference type="ARBA" id="ARBA00022553"/>
    </source>
</evidence>
<dbReference type="InterPro" id="IPR004177">
    <property type="entry name" value="DDHD_dom"/>
</dbReference>
<dbReference type="Gene3D" id="3.30.530.20">
    <property type="match status" value="1"/>
</dbReference>
<dbReference type="InterPro" id="IPR036412">
    <property type="entry name" value="HAD-like_sf"/>
</dbReference>
<keyword evidence="3" id="KW-0488">Methylation</keyword>
<dbReference type="SMART" id="SM00775">
    <property type="entry name" value="LNS2"/>
    <property type="match status" value="1"/>
</dbReference>
<dbReference type="GO" id="GO:0005737">
    <property type="term" value="C:cytoplasm"/>
    <property type="evidence" value="ECO:0007669"/>
    <property type="project" value="TreeGrafter"/>
</dbReference>
<protein>
    <submittedName>
        <fullName evidence="8">DDHD domain protein</fullName>
    </submittedName>
</protein>
<dbReference type="Gene3D" id="3.40.50.1000">
    <property type="entry name" value="HAD superfamily/HAD-like"/>
    <property type="match status" value="1"/>
</dbReference>
<accession>A0A0D6LQ00</accession>